<comment type="caution">
    <text evidence="1">The sequence shown here is derived from an EMBL/GenBank/DDBJ whole genome shotgun (WGS) entry which is preliminary data.</text>
</comment>
<gene>
    <name evidence="1" type="ORF">GGQ98_003011</name>
</gene>
<dbReference type="EMBL" id="JACHNZ010000042">
    <property type="protein sequence ID" value="MBB4633373.1"/>
    <property type="molecule type" value="Genomic_DNA"/>
</dbReference>
<dbReference type="AlphaFoldDB" id="A0A7W7B3K4"/>
<proteinExistence type="predicted"/>
<dbReference type="Proteomes" id="UP000566324">
    <property type="component" value="Unassembled WGS sequence"/>
</dbReference>
<accession>A0A7W7B3K4</accession>
<evidence type="ECO:0000313" key="1">
    <source>
        <dbReference type="EMBL" id="MBB4633373.1"/>
    </source>
</evidence>
<evidence type="ECO:0000313" key="2">
    <source>
        <dbReference type="Proteomes" id="UP000566324"/>
    </source>
</evidence>
<organism evidence="1 2">
    <name type="scientific">Sphingosinicella soli</name>
    <dbReference type="NCBI Taxonomy" id="333708"/>
    <lineage>
        <taxon>Bacteria</taxon>
        <taxon>Pseudomonadati</taxon>
        <taxon>Pseudomonadota</taxon>
        <taxon>Alphaproteobacteria</taxon>
        <taxon>Sphingomonadales</taxon>
        <taxon>Sphingosinicellaceae</taxon>
        <taxon>Sphingosinicella</taxon>
    </lineage>
</organism>
<keyword evidence="2" id="KW-1185">Reference proteome</keyword>
<name>A0A7W7B3K4_9SPHN</name>
<sequence>MFRRQAARSLIVGSTFNLRGLNAHSKLVHLTSL</sequence>
<reference evidence="1 2" key="1">
    <citation type="submission" date="2020-08" db="EMBL/GenBank/DDBJ databases">
        <title>Genomic Encyclopedia of Type Strains, Phase IV (KMG-IV): sequencing the most valuable type-strain genomes for metagenomic binning, comparative biology and taxonomic classification.</title>
        <authorList>
            <person name="Goeker M."/>
        </authorList>
    </citation>
    <scope>NUCLEOTIDE SEQUENCE [LARGE SCALE GENOMIC DNA]</scope>
    <source>
        <strain evidence="1 2">DSM 17328</strain>
    </source>
</reference>
<protein>
    <submittedName>
        <fullName evidence="1">Uncharacterized protein</fullName>
    </submittedName>
</protein>